<organism evidence="2 3">
    <name type="scientific">Undibacterium luofuense</name>
    <dbReference type="NCBI Taxonomy" id="2828733"/>
    <lineage>
        <taxon>Bacteria</taxon>
        <taxon>Pseudomonadati</taxon>
        <taxon>Pseudomonadota</taxon>
        <taxon>Betaproteobacteria</taxon>
        <taxon>Burkholderiales</taxon>
        <taxon>Oxalobacteraceae</taxon>
        <taxon>Undibacterium</taxon>
    </lineage>
</organism>
<evidence type="ECO:0000256" key="1">
    <source>
        <dbReference type="SAM" id="MobiDB-lite"/>
    </source>
</evidence>
<name>A0A941I8W4_9BURK</name>
<proteinExistence type="predicted"/>
<dbReference type="AlphaFoldDB" id="A0A941I8W4"/>
<gene>
    <name evidence="2" type="ORF">KDM89_18615</name>
</gene>
<keyword evidence="3" id="KW-1185">Reference proteome</keyword>
<evidence type="ECO:0000313" key="2">
    <source>
        <dbReference type="EMBL" id="MBR7784165.1"/>
    </source>
</evidence>
<comment type="caution">
    <text evidence="2">The sequence shown here is derived from an EMBL/GenBank/DDBJ whole genome shotgun (WGS) entry which is preliminary data.</text>
</comment>
<feature type="region of interest" description="Disordered" evidence="1">
    <location>
        <begin position="1"/>
        <end position="30"/>
    </location>
</feature>
<sequence>MARASSSTKAAKPAATAKTGKTVKAAAPRKTKAKAVALPAAPEPFQANSLKRKQFATTGDAHILGDVTITTQLVVGGDLLIDGDLIAEEVFCLGKLTVTGDIQVQSLYIGQALDAGGHVDVEFLVKTGCQPEWMANLLAAEDSDDSAEHLLEKLVHPAILARHSHADVIGGFGDIQCLGYLACGDLDCQGSVQLDEDLEAGEVLFIGGHLAASAVHVRGDCNVQGELFSESDLDVAGSLYAAELQAQGNIRAGSLGTQGDVIAWGYIRAENELSSLFGEIHAGRWIGTRGNLYAAKYIKAGEAVVAEKGMTCGSDYGIFAGSILPRSKWEKQGFISASSKPKLVLSGAWVESKKLRQLDTAEKKRAPELDWEIARQARHDMLQQAD</sequence>
<evidence type="ECO:0000313" key="3">
    <source>
        <dbReference type="Proteomes" id="UP000680067"/>
    </source>
</evidence>
<protein>
    <submittedName>
        <fullName evidence="2">Uncharacterized protein</fullName>
    </submittedName>
</protein>
<dbReference type="Proteomes" id="UP000680067">
    <property type="component" value="Unassembled WGS sequence"/>
</dbReference>
<dbReference type="RefSeq" id="WP_212689430.1">
    <property type="nucleotide sequence ID" value="NZ_JAGSPN010000019.1"/>
</dbReference>
<reference evidence="2" key="1">
    <citation type="submission" date="2021-04" db="EMBL/GenBank/DDBJ databases">
        <title>novel species isolated from subtropical streams in China.</title>
        <authorList>
            <person name="Lu H."/>
        </authorList>
    </citation>
    <scope>NUCLEOTIDE SEQUENCE</scope>
    <source>
        <strain evidence="2">LFS511W</strain>
    </source>
</reference>
<accession>A0A941I8W4</accession>
<dbReference type="EMBL" id="JAGSPN010000019">
    <property type="protein sequence ID" value="MBR7784165.1"/>
    <property type="molecule type" value="Genomic_DNA"/>
</dbReference>
<feature type="compositionally biased region" description="Low complexity" evidence="1">
    <location>
        <begin position="1"/>
        <end position="26"/>
    </location>
</feature>